<dbReference type="InterPro" id="IPR027417">
    <property type="entry name" value="P-loop_NTPase"/>
</dbReference>
<evidence type="ECO:0000313" key="9">
    <source>
        <dbReference type="Proteomes" id="UP000182427"/>
    </source>
</evidence>
<reference evidence="8 9" key="1">
    <citation type="submission" date="2016-10" db="EMBL/GenBank/DDBJ databases">
        <authorList>
            <person name="de Groot N.N."/>
        </authorList>
    </citation>
    <scope>NUCLEOTIDE SEQUENCE [LARGE SCALE GENOMIC DNA]</scope>
    <source>
        <strain evidence="8 9">GAS232</strain>
    </source>
</reference>
<evidence type="ECO:0000256" key="6">
    <source>
        <dbReference type="ARBA" id="ARBA00022801"/>
    </source>
</evidence>
<dbReference type="GO" id="GO:0016787">
    <property type="term" value="F:hydrolase activity"/>
    <property type="evidence" value="ECO:0007669"/>
    <property type="project" value="UniProtKB-KW"/>
</dbReference>
<dbReference type="GO" id="GO:0005524">
    <property type="term" value="F:ATP binding"/>
    <property type="evidence" value="ECO:0007669"/>
    <property type="project" value="InterPro"/>
</dbReference>
<dbReference type="RefSeq" id="WP_231966746.1">
    <property type="nucleotide sequence ID" value="NZ_LT629690.1"/>
</dbReference>
<dbReference type="Proteomes" id="UP000182427">
    <property type="component" value="Chromosome I"/>
</dbReference>
<name>A0A1G7HAV4_9BACT</name>
<dbReference type="PROSITE" id="PS51146">
    <property type="entry name" value="KAIC"/>
    <property type="match status" value="2"/>
</dbReference>
<evidence type="ECO:0000256" key="4">
    <source>
        <dbReference type="ARBA" id="ARBA00022737"/>
    </source>
</evidence>
<accession>A0A1G7HAV4</accession>
<gene>
    <name evidence="8" type="ORF">SAMN05444167_0985</name>
</gene>
<evidence type="ECO:0000256" key="2">
    <source>
        <dbReference type="ARBA" id="ARBA00022553"/>
    </source>
</evidence>
<feature type="domain" description="KaiC" evidence="7">
    <location>
        <begin position="14"/>
        <end position="253"/>
    </location>
</feature>
<dbReference type="InterPro" id="IPR051347">
    <property type="entry name" value="Circadian_clock_KaiC-rel"/>
</dbReference>
<dbReference type="CDD" id="cd19488">
    <property type="entry name" value="KaiC-like_N"/>
    <property type="match status" value="1"/>
</dbReference>
<dbReference type="EMBL" id="LT629690">
    <property type="protein sequence ID" value="SDE97239.1"/>
    <property type="molecule type" value="Genomic_DNA"/>
</dbReference>
<keyword evidence="3" id="KW-0808">Transferase</keyword>
<evidence type="ECO:0000259" key="7">
    <source>
        <dbReference type="PROSITE" id="PS51146"/>
    </source>
</evidence>
<keyword evidence="4" id="KW-0677">Repeat</keyword>
<keyword evidence="6" id="KW-0378">Hydrolase</keyword>
<dbReference type="SUPFAM" id="SSF52540">
    <property type="entry name" value="P-loop containing nucleoside triphosphate hydrolases"/>
    <property type="match status" value="2"/>
</dbReference>
<keyword evidence="9" id="KW-1185">Reference proteome</keyword>
<evidence type="ECO:0000256" key="1">
    <source>
        <dbReference type="ARBA" id="ARBA00012513"/>
    </source>
</evidence>
<proteinExistence type="predicted"/>
<dbReference type="PIRSF" id="PIRSF039117">
    <property type="entry name" value="KaiC"/>
    <property type="match status" value="1"/>
</dbReference>
<dbReference type="AlphaFoldDB" id="A0A1G7HAV4"/>
<sequence>MHYSGAMPTDFNLTRLTTGVAGLDDILAGGLPTGQMYLLEGDPGTGKTTLAMQFILEGFRQGQKGLYVTLSEPRAELELTMRSHSWEPAELPIVEFLPDEASLSAEQQYTVFHPSEIELAGTIKKLTSIVDQSNPDRLVIDSLSELRLLADDDMRYRRQMLALKQYFAGRSTTVLLLDDLTAKGRDLQLHSIAHGVVRLEKISRSYGATRRQLEVIKLRGSSYREGFHDYIIKTGGVEVFPRLIASEHGDPFEGERIKSSLPELDAMFGGGIARGSSTLFTGPPGTGKSSLAMLYAYSAAKRGDRAIVYAFDEVLRTAKDRAVALGMDVHAEIARGTLAMSQIDPAELSPGEFVHQIRSDVEKNDTRLVVIDSINGFMNSMPDERDLVMHLHELLAYLNQKGVLTLLILAQQGLVGTMHAQIDISYLADTVVLLRYFEAKGAIRQVISILKQRLGPHERTLRELTLDSDGLRVGHPLSNFQGVLTGVPQLLDASNEGDAS</sequence>
<dbReference type="Pfam" id="PF06745">
    <property type="entry name" value="ATPase"/>
    <property type="match status" value="2"/>
</dbReference>
<evidence type="ECO:0000256" key="3">
    <source>
        <dbReference type="ARBA" id="ARBA00022679"/>
    </source>
</evidence>
<feature type="domain" description="KaiC" evidence="7">
    <location>
        <begin position="255"/>
        <end position="487"/>
    </location>
</feature>
<dbReference type="EC" id="2.7.11.1" evidence="1"/>
<dbReference type="InterPro" id="IPR003593">
    <property type="entry name" value="AAA+_ATPase"/>
</dbReference>
<protein>
    <recommendedName>
        <fullName evidence="1">non-specific serine/threonine protein kinase</fullName>
        <ecNumber evidence="1">2.7.11.1</ecNumber>
    </recommendedName>
</protein>
<dbReference type="SMART" id="SM00382">
    <property type="entry name" value="AAA"/>
    <property type="match status" value="2"/>
</dbReference>
<organism evidence="8 9">
    <name type="scientific">Terriglobus roseus</name>
    <dbReference type="NCBI Taxonomy" id="392734"/>
    <lineage>
        <taxon>Bacteria</taxon>
        <taxon>Pseudomonadati</taxon>
        <taxon>Acidobacteriota</taxon>
        <taxon>Terriglobia</taxon>
        <taxon>Terriglobales</taxon>
        <taxon>Acidobacteriaceae</taxon>
        <taxon>Terriglobus</taxon>
    </lineage>
</organism>
<evidence type="ECO:0000313" key="8">
    <source>
        <dbReference type="EMBL" id="SDE97239.1"/>
    </source>
</evidence>
<dbReference type="PANTHER" id="PTHR42926:SF1">
    <property type="entry name" value="CIRCADIAN CLOCK OSCILLATOR PROTEIN KAIC 1"/>
    <property type="match status" value="1"/>
</dbReference>
<dbReference type="InterPro" id="IPR014774">
    <property type="entry name" value="KaiC-like_dom"/>
</dbReference>
<keyword evidence="2" id="KW-0597">Phosphoprotein</keyword>
<dbReference type="GO" id="GO:0004674">
    <property type="term" value="F:protein serine/threonine kinase activity"/>
    <property type="evidence" value="ECO:0007669"/>
    <property type="project" value="UniProtKB-EC"/>
</dbReference>
<dbReference type="InterPro" id="IPR030665">
    <property type="entry name" value="KaiC"/>
</dbReference>
<keyword evidence="5" id="KW-0418">Kinase</keyword>
<dbReference type="PANTHER" id="PTHR42926">
    <property type="match status" value="1"/>
</dbReference>
<dbReference type="Gene3D" id="3.40.50.300">
    <property type="entry name" value="P-loop containing nucleotide triphosphate hydrolases"/>
    <property type="match status" value="2"/>
</dbReference>
<evidence type="ECO:0000256" key="5">
    <source>
        <dbReference type="ARBA" id="ARBA00022777"/>
    </source>
</evidence>
<dbReference type="InterPro" id="IPR010624">
    <property type="entry name" value="KaiC_dom"/>
</dbReference>